<organism evidence="1 2">
    <name type="scientific">Pluteus cervinus</name>
    <dbReference type="NCBI Taxonomy" id="181527"/>
    <lineage>
        <taxon>Eukaryota</taxon>
        <taxon>Fungi</taxon>
        <taxon>Dikarya</taxon>
        <taxon>Basidiomycota</taxon>
        <taxon>Agaricomycotina</taxon>
        <taxon>Agaricomycetes</taxon>
        <taxon>Agaricomycetidae</taxon>
        <taxon>Agaricales</taxon>
        <taxon>Pluteineae</taxon>
        <taxon>Pluteaceae</taxon>
        <taxon>Pluteus</taxon>
    </lineage>
</organism>
<dbReference type="EMBL" id="ML208267">
    <property type="protein sequence ID" value="TFK74676.1"/>
    <property type="molecule type" value="Genomic_DNA"/>
</dbReference>
<keyword evidence="2" id="KW-1185">Reference proteome</keyword>
<sequence>MAQKGQSFTKYGNSTSHGRRVAANKHSQPPSTYFQSSRHRVCLRSSVMSDRQSRASSPAMSSTGSSETFRPESPPWAELEEMRGVKRHPEFGVSGGDLYLQVRDHLFQVHRFFLERDSPRFRGMLATPATPGLDIRGTNPNSAILIEEDPDHWALLMKVFYNPQYSLYDFTFQQWTIILGLAIKWRFDAIRDLTLRQVERLSESEFPISERIALYEKHKVEFSRLLPHYLSLCLRPEPLSEKESEVLGVRTTVMVFQVREKSRLCKHPHETGASMLWPPWFDELEVKEHLCRYLGEKLPLTNGSGSQNGDVRGSMTSPRRETKTNSKTLVRLKDMIKRPPP</sequence>
<accession>A0ACD3BA10</accession>
<gene>
    <name evidence="1" type="ORF">BDN72DRAFT_833205</name>
</gene>
<evidence type="ECO:0000313" key="2">
    <source>
        <dbReference type="Proteomes" id="UP000308600"/>
    </source>
</evidence>
<name>A0ACD3BA10_9AGAR</name>
<dbReference type="Proteomes" id="UP000308600">
    <property type="component" value="Unassembled WGS sequence"/>
</dbReference>
<reference evidence="1 2" key="1">
    <citation type="journal article" date="2019" name="Nat. Ecol. Evol.">
        <title>Megaphylogeny resolves global patterns of mushroom evolution.</title>
        <authorList>
            <person name="Varga T."/>
            <person name="Krizsan K."/>
            <person name="Foldi C."/>
            <person name="Dima B."/>
            <person name="Sanchez-Garcia M."/>
            <person name="Sanchez-Ramirez S."/>
            <person name="Szollosi G.J."/>
            <person name="Szarkandi J.G."/>
            <person name="Papp V."/>
            <person name="Albert L."/>
            <person name="Andreopoulos W."/>
            <person name="Angelini C."/>
            <person name="Antonin V."/>
            <person name="Barry K.W."/>
            <person name="Bougher N.L."/>
            <person name="Buchanan P."/>
            <person name="Buyck B."/>
            <person name="Bense V."/>
            <person name="Catcheside P."/>
            <person name="Chovatia M."/>
            <person name="Cooper J."/>
            <person name="Damon W."/>
            <person name="Desjardin D."/>
            <person name="Finy P."/>
            <person name="Geml J."/>
            <person name="Haridas S."/>
            <person name="Hughes K."/>
            <person name="Justo A."/>
            <person name="Karasinski D."/>
            <person name="Kautmanova I."/>
            <person name="Kiss B."/>
            <person name="Kocsube S."/>
            <person name="Kotiranta H."/>
            <person name="LaButti K.M."/>
            <person name="Lechner B.E."/>
            <person name="Liimatainen K."/>
            <person name="Lipzen A."/>
            <person name="Lukacs Z."/>
            <person name="Mihaltcheva S."/>
            <person name="Morgado L.N."/>
            <person name="Niskanen T."/>
            <person name="Noordeloos M.E."/>
            <person name="Ohm R.A."/>
            <person name="Ortiz-Santana B."/>
            <person name="Ovrebo C."/>
            <person name="Racz N."/>
            <person name="Riley R."/>
            <person name="Savchenko A."/>
            <person name="Shiryaev A."/>
            <person name="Soop K."/>
            <person name="Spirin V."/>
            <person name="Szebenyi C."/>
            <person name="Tomsovsky M."/>
            <person name="Tulloss R.E."/>
            <person name="Uehling J."/>
            <person name="Grigoriev I.V."/>
            <person name="Vagvolgyi C."/>
            <person name="Papp T."/>
            <person name="Martin F.M."/>
            <person name="Miettinen O."/>
            <person name="Hibbett D.S."/>
            <person name="Nagy L.G."/>
        </authorList>
    </citation>
    <scope>NUCLEOTIDE SEQUENCE [LARGE SCALE GENOMIC DNA]</scope>
    <source>
        <strain evidence="1 2">NL-1719</strain>
    </source>
</reference>
<protein>
    <submittedName>
        <fullName evidence="1">Uncharacterized protein</fullName>
    </submittedName>
</protein>
<evidence type="ECO:0000313" key="1">
    <source>
        <dbReference type="EMBL" id="TFK74676.1"/>
    </source>
</evidence>
<proteinExistence type="predicted"/>